<evidence type="ECO:0008006" key="3">
    <source>
        <dbReference type="Google" id="ProtNLM"/>
    </source>
</evidence>
<dbReference type="SUPFAM" id="SSF54637">
    <property type="entry name" value="Thioesterase/thiol ester dehydrase-isomerase"/>
    <property type="match status" value="1"/>
</dbReference>
<reference evidence="1 2" key="1">
    <citation type="submission" date="2018-10" db="EMBL/GenBank/DDBJ databases">
        <authorList>
            <person name="Criscuolo A."/>
        </authorList>
    </citation>
    <scope>NUCLEOTIDE SEQUENCE [LARGE SCALE GENOMIC DNA]</scope>
    <source>
        <strain evidence="1">DnA1</strain>
    </source>
</reference>
<accession>A0A3P4AWX9</accession>
<evidence type="ECO:0000313" key="2">
    <source>
        <dbReference type="Proteomes" id="UP000277294"/>
    </source>
</evidence>
<evidence type="ECO:0000313" key="1">
    <source>
        <dbReference type="EMBL" id="VCU68031.1"/>
    </source>
</evidence>
<keyword evidence="2" id="KW-1185">Reference proteome</keyword>
<name>A0A3P4AWX9_9BURK</name>
<dbReference type="RefSeq" id="WP_124077269.1">
    <property type="nucleotide sequence ID" value="NZ_UWPJ01000005.1"/>
</dbReference>
<dbReference type="InterPro" id="IPR029069">
    <property type="entry name" value="HotDog_dom_sf"/>
</dbReference>
<protein>
    <recommendedName>
        <fullName evidence="3">N-terminal of MaoC-like dehydratase domain-containing protein</fullName>
    </recommendedName>
</protein>
<proteinExistence type="predicted"/>
<dbReference type="Gene3D" id="3.10.129.10">
    <property type="entry name" value="Hotdog Thioesterase"/>
    <property type="match status" value="1"/>
</dbReference>
<organism evidence="1 2">
    <name type="scientific">Pigmentiphaga humi</name>
    <dbReference type="NCBI Taxonomy" id="2478468"/>
    <lineage>
        <taxon>Bacteria</taxon>
        <taxon>Pseudomonadati</taxon>
        <taxon>Pseudomonadota</taxon>
        <taxon>Betaproteobacteria</taxon>
        <taxon>Burkholderiales</taxon>
        <taxon>Alcaligenaceae</taxon>
        <taxon>Pigmentiphaga</taxon>
    </lineage>
</organism>
<gene>
    <name evidence="1" type="ORF">PIGHUM_00078</name>
</gene>
<dbReference type="EMBL" id="UWPJ01000005">
    <property type="protein sequence ID" value="VCU68031.1"/>
    <property type="molecule type" value="Genomic_DNA"/>
</dbReference>
<dbReference type="Proteomes" id="UP000277294">
    <property type="component" value="Unassembled WGS sequence"/>
</dbReference>
<sequence length="149" mass="16809">MTRPSEVKPREGDLPAALFKDWQIGAEFPELHFTITPEVIDEYLSVVSGTPGAYVIDGRRAAPPNVVAVYLMAVMYRKYPPQQGGIMIGNTFSFHHPIWADEETEVIGSGRLEDKYEKKGRKYICYSVEFRRADGQKLTSIVHTSAFPE</sequence>
<dbReference type="OrthoDB" id="8449555at2"/>
<dbReference type="AlphaFoldDB" id="A0A3P4AWX9"/>